<evidence type="ECO:0000313" key="8">
    <source>
        <dbReference type="Proteomes" id="UP000245207"/>
    </source>
</evidence>
<evidence type="ECO:0000256" key="5">
    <source>
        <dbReference type="SAM" id="Coils"/>
    </source>
</evidence>
<dbReference type="EMBL" id="PKPP01000120">
    <property type="protein sequence ID" value="PWA97481.1"/>
    <property type="molecule type" value="Genomic_DNA"/>
</dbReference>
<comment type="caution">
    <text evidence="7">The sequence shown here is derived from an EMBL/GenBank/DDBJ whole genome shotgun (WGS) entry which is preliminary data.</text>
</comment>
<feature type="compositionally biased region" description="Polar residues" evidence="6">
    <location>
        <begin position="884"/>
        <end position="896"/>
    </location>
</feature>
<evidence type="ECO:0000256" key="3">
    <source>
        <dbReference type="ARBA" id="ARBA00024186"/>
    </source>
</evidence>
<dbReference type="STRING" id="35608.A0A2U1QHH8"/>
<feature type="region of interest" description="Disordered" evidence="6">
    <location>
        <begin position="786"/>
        <end position="817"/>
    </location>
</feature>
<evidence type="ECO:0000256" key="1">
    <source>
        <dbReference type="ARBA" id="ARBA00023054"/>
    </source>
</evidence>
<evidence type="ECO:0000313" key="7">
    <source>
        <dbReference type="EMBL" id="PWA97481.1"/>
    </source>
</evidence>
<evidence type="ECO:0000256" key="4">
    <source>
        <dbReference type="ARBA" id="ARBA00024208"/>
    </source>
</evidence>
<comment type="similarity">
    <text evidence="4">Belongs to the CRWN family.</text>
</comment>
<organism evidence="7 8">
    <name type="scientific">Artemisia annua</name>
    <name type="common">Sweet wormwood</name>
    <dbReference type="NCBI Taxonomy" id="35608"/>
    <lineage>
        <taxon>Eukaryota</taxon>
        <taxon>Viridiplantae</taxon>
        <taxon>Streptophyta</taxon>
        <taxon>Embryophyta</taxon>
        <taxon>Tracheophyta</taxon>
        <taxon>Spermatophyta</taxon>
        <taxon>Magnoliopsida</taxon>
        <taxon>eudicotyledons</taxon>
        <taxon>Gunneridae</taxon>
        <taxon>Pentapetalae</taxon>
        <taxon>asterids</taxon>
        <taxon>campanulids</taxon>
        <taxon>Asterales</taxon>
        <taxon>Asteraceae</taxon>
        <taxon>Asteroideae</taxon>
        <taxon>Anthemideae</taxon>
        <taxon>Artemisiinae</taxon>
        <taxon>Artemisia</taxon>
    </lineage>
</organism>
<evidence type="ECO:0000256" key="2">
    <source>
        <dbReference type="ARBA" id="ARBA00023242"/>
    </source>
</evidence>
<feature type="coiled-coil region" evidence="5">
    <location>
        <begin position="114"/>
        <end position="505"/>
    </location>
</feature>
<dbReference type="GO" id="GO:0006997">
    <property type="term" value="P:nucleus organization"/>
    <property type="evidence" value="ECO:0007669"/>
    <property type="project" value="InterPro"/>
</dbReference>
<dbReference type="PANTHER" id="PTHR31908:SF9">
    <property type="entry name" value="PROTEIN CROWDED NUCLEI 3"/>
    <property type="match status" value="1"/>
</dbReference>
<feature type="region of interest" description="Disordered" evidence="6">
    <location>
        <begin position="1129"/>
        <end position="1182"/>
    </location>
</feature>
<gene>
    <name evidence="7" type="ORF">CTI12_AA028900</name>
</gene>
<feature type="compositionally biased region" description="Basic and acidic residues" evidence="6">
    <location>
        <begin position="836"/>
        <end position="847"/>
    </location>
</feature>
<feature type="compositionally biased region" description="Polar residues" evidence="6">
    <location>
        <begin position="1"/>
        <end position="26"/>
    </location>
</feature>
<name>A0A2U1QHH8_ARTAN</name>
<dbReference type="InterPro" id="IPR040418">
    <property type="entry name" value="CRWN"/>
</dbReference>
<accession>A0A2U1QHH8</accession>
<sequence length="1182" mass="135418">MFTTQQRVTRSPLSITPRNDGNTTRHVSGKGKAVAFYDGPPPPPPLGLLNDDGGKVVGEDGGDLNDWVRFREAGLLDEGVMGRKDHEALVEKTKRLEKELFDYQYNMGLLLIENKELTANTEKLREALSETQEIVKREEAAHFMAVSEVEKRADNLRKALDFEKRCRADLEKALREIDEENKQVQLTSQTKLADAKTLVAGIGDKAREVEEKMLQADAKLAEANRKSLELERKMQELESNESLLQSERQSFIAGRDAWEDTYSRHKEDLREWERKLHEGEERLCEGRRIINSREEKVNETERLVKQKEKELEEARNKIESSILESKRKEEDINKRLLDLSTREEQAETIKKNLEKKEKELLDLAEKLTAKERVELQKLIDAQKETLDSKRREFELEMEEERKSIENDMKGKLDAIKQKQDEINHKEEKLKKREEALGKKLERYNEKELEIETKSKALKEKEKSYKLEVKSLEADKEQFLSEIESLEALKSETENIRNEITLKEQHVKEEIESLKVTEDERATFSRLQSELKDEREKCRLEKELIMTERDDLRNDRVKFEVEWEALDENRSVIAKELRELSEQKENWERMQETELGKLEKEKHDMKEYIKRELEAVKLERDTVATTLKHQESLLVAKYDNEHRNFLHELEQRKRDLEVDFQKKQTKMETDMQEKDRAFEEMREKEISNINYLKEVIRKDLEEVKSERKRIAEEKDKIAVEKTRIEEDQLGLHQDICDLDALRKKIKEQREELINERNRFLSFVENLKNCGNCGEIVRNYERSGLHLPEVVRDDSPPPRTRSEINEKSEGILGNKLKSPGTGRLVSALKRCASVFKSPQERIQHEHDEIPETPLPETTTNLDRKNETSNLQAGLEGNKVAQKEPSETANDSLDQSYMGSKNLEAPEDSQQSELKSGRRRPTVRKPKGGPRKSRSVKAVPADDVSIELISEDKIDDSVNVNDGSPQASSYVSTRGRPTTRKRAHAETSLVSGSEMDGGDSEAHSGSITTAGGGRRKRRQTVASTAQTPGRYNLRRHKTEDAAPQAKPSVNNRKKKDVSGTQKGETAAAVDTDVASQDGSTALVHVTTSKAVETQIVDTALKTPSPPGDIVGSSGVTKFVKNTEIIEEVNVTHEIENITNNEVDDNDSDDVDDSSDDDGDDSEDDGSEQQPGGASISKKIWNFLST</sequence>
<dbReference type="PANTHER" id="PTHR31908">
    <property type="entry name" value="PROTEIN CROWDED NUCLEI 4"/>
    <property type="match status" value="1"/>
</dbReference>
<dbReference type="GO" id="GO:0005652">
    <property type="term" value="C:nuclear lamina"/>
    <property type="evidence" value="ECO:0007669"/>
    <property type="project" value="UniProtKB-SubCell"/>
</dbReference>
<dbReference type="OrthoDB" id="673795at2759"/>
<feature type="region of interest" description="Disordered" evidence="6">
    <location>
        <begin position="1"/>
        <end position="28"/>
    </location>
</feature>
<feature type="compositionally biased region" description="Basic residues" evidence="6">
    <location>
        <begin position="914"/>
        <end position="932"/>
    </location>
</feature>
<feature type="compositionally biased region" description="Acidic residues" evidence="6">
    <location>
        <begin position="1138"/>
        <end position="1163"/>
    </location>
</feature>
<proteinExistence type="inferred from homology"/>
<feature type="region of interest" description="Disordered" evidence="6">
    <location>
        <begin position="836"/>
        <end position="1073"/>
    </location>
</feature>
<protein>
    <recommendedName>
        <fullName evidence="9">Nuclear matrix constituent protein 1-like protein</fullName>
    </recommendedName>
</protein>
<feature type="compositionally biased region" description="Basic and acidic residues" evidence="6">
    <location>
        <begin position="786"/>
        <end position="807"/>
    </location>
</feature>
<keyword evidence="2" id="KW-0539">Nucleus</keyword>
<reference evidence="7 8" key="1">
    <citation type="journal article" date="2018" name="Mol. Plant">
        <title>The genome of Artemisia annua provides insight into the evolution of Asteraceae family and artemisinin biosynthesis.</title>
        <authorList>
            <person name="Shen Q."/>
            <person name="Zhang L."/>
            <person name="Liao Z."/>
            <person name="Wang S."/>
            <person name="Yan T."/>
            <person name="Shi P."/>
            <person name="Liu M."/>
            <person name="Fu X."/>
            <person name="Pan Q."/>
            <person name="Wang Y."/>
            <person name="Lv Z."/>
            <person name="Lu X."/>
            <person name="Zhang F."/>
            <person name="Jiang W."/>
            <person name="Ma Y."/>
            <person name="Chen M."/>
            <person name="Hao X."/>
            <person name="Li L."/>
            <person name="Tang Y."/>
            <person name="Lv G."/>
            <person name="Zhou Y."/>
            <person name="Sun X."/>
            <person name="Brodelius P.E."/>
            <person name="Rose J.K.C."/>
            <person name="Tang K."/>
        </authorList>
    </citation>
    <scope>NUCLEOTIDE SEQUENCE [LARGE SCALE GENOMIC DNA]</scope>
    <source>
        <strain evidence="8">cv. Huhao1</strain>
        <tissue evidence="7">Leaf</tissue>
    </source>
</reference>
<evidence type="ECO:0000256" key="6">
    <source>
        <dbReference type="SAM" id="MobiDB-lite"/>
    </source>
</evidence>
<dbReference type="AlphaFoldDB" id="A0A2U1QHH8"/>
<keyword evidence="1 5" id="KW-0175">Coiled coil</keyword>
<evidence type="ECO:0008006" key="9">
    <source>
        <dbReference type="Google" id="ProtNLM"/>
    </source>
</evidence>
<comment type="subcellular location">
    <subcellularLocation>
        <location evidence="3">Nucleus lamina</location>
    </subcellularLocation>
</comment>
<feature type="compositionally biased region" description="Polar residues" evidence="6">
    <location>
        <begin position="955"/>
        <end position="973"/>
    </location>
</feature>
<feature type="coiled-coil region" evidence="5">
    <location>
        <begin position="692"/>
        <end position="757"/>
    </location>
</feature>
<feature type="compositionally biased region" description="Polar residues" evidence="6">
    <location>
        <begin position="1017"/>
        <end position="1026"/>
    </location>
</feature>
<dbReference type="Proteomes" id="UP000245207">
    <property type="component" value="Unassembled WGS sequence"/>
</dbReference>
<keyword evidence="8" id="KW-1185">Reference proteome</keyword>